<protein>
    <recommendedName>
        <fullName evidence="4">Cystatin domain-containing protein</fullName>
    </recommendedName>
</protein>
<keyword evidence="3" id="KW-1185">Reference proteome</keyword>
<dbReference type="EMBL" id="JOJR01000465">
    <property type="protein sequence ID" value="RCN37468.1"/>
    <property type="molecule type" value="Genomic_DNA"/>
</dbReference>
<proteinExistence type="predicted"/>
<feature type="signal peptide" evidence="1">
    <location>
        <begin position="1"/>
        <end position="22"/>
    </location>
</feature>
<name>A0A368G185_ANCCA</name>
<comment type="caution">
    <text evidence="2">The sequence shown here is derived from an EMBL/GenBank/DDBJ whole genome shotgun (WGS) entry which is preliminary data.</text>
</comment>
<dbReference type="OrthoDB" id="10434436at2759"/>
<dbReference type="AlphaFoldDB" id="A0A368G185"/>
<evidence type="ECO:0000313" key="3">
    <source>
        <dbReference type="Proteomes" id="UP000252519"/>
    </source>
</evidence>
<gene>
    <name evidence="2" type="ORF">ANCCAN_16624</name>
</gene>
<organism evidence="2 3">
    <name type="scientific">Ancylostoma caninum</name>
    <name type="common">Dog hookworm</name>
    <dbReference type="NCBI Taxonomy" id="29170"/>
    <lineage>
        <taxon>Eukaryota</taxon>
        <taxon>Metazoa</taxon>
        <taxon>Ecdysozoa</taxon>
        <taxon>Nematoda</taxon>
        <taxon>Chromadorea</taxon>
        <taxon>Rhabditida</taxon>
        <taxon>Rhabditina</taxon>
        <taxon>Rhabditomorpha</taxon>
        <taxon>Strongyloidea</taxon>
        <taxon>Ancylostomatidae</taxon>
        <taxon>Ancylostomatinae</taxon>
        <taxon>Ancylostoma</taxon>
    </lineage>
</organism>
<evidence type="ECO:0000313" key="2">
    <source>
        <dbReference type="EMBL" id="RCN37468.1"/>
    </source>
</evidence>
<evidence type="ECO:0008006" key="4">
    <source>
        <dbReference type="Google" id="ProtNLM"/>
    </source>
</evidence>
<keyword evidence="1" id="KW-0732">Signal</keyword>
<feature type="chain" id="PRO_5016950696" description="Cystatin domain-containing protein" evidence="1">
    <location>
        <begin position="23"/>
        <end position="86"/>
    </location>
</feature>
<accession>A0A368G185</accession>
<dbReference type="Proteomes" id="UP000252519">
    <property type="component" value="Unassembled WGS sequence"/>
</dbReference>
<evidence type="ECO:0000256" key="1">
    <source>
        <dbReference type="SAM" id="SignalP"/>
    </source>
</evidence>
<reference evidence="2 3" key="1">
    <citation type="submission" date="2014-10" db="EMBL/GenBank/DDBJ databases">
        <title>Draft genome of the hookworm Ancylostoma caninum.</title>
        <authorList>
            <person name="Mitreva M."/>
        </authorList>
    </citation>
    <scope>NUCLEOTIDE SEQUENCE [LARGE SCALE GENOMIC DNA]</scope>
    <source>
        <strain evidence="2 3">Baltimore</strain>
    </source>
</reference>
<sequence>MLCGIFVAIITTLAWQTNPVQGFDCITFEEAEEQLKRTVTALHKCILIEVTKGQDAEGVCPRIKVKLGLSKKPSVSNVYSESKEMW</sequence>